<evidence type="ECO:0000313" key="3">
    <source>
        <dbReference type="Proteomes" id="UP000614350"/>
    </source>
</evidence>
<dbReference type="EMBL" id="JACSEA010000009">
    <property type="protein sequence ID" value="KAF7392976.1"/>
    <property type="molecule type" value="Genomic_DNA"/>
</dbReference>
<keyword evidence="3" id="KW-1185">Reference proteome</keyword>
<comment type="caution">
    <text evidence="2">The sequence shown here is derived from an EMBL/GenBank/DDBJ whole genome shotgun (WGS) entry which is preliminary data.</text>
</comment>
<gene>
    <name evidence="2" type="ORF">HZH66_008809</name>
</gene>
<protein>
    <submittedName>
        <fullName evidence="2">Uncharacterized protein</fullName>
    </submittedName>
</protein>
<name>A0A834JR35_VESVU</name>
<sequence>MFNSSLVPAHGTMERGEEYKEREKKESPWSSSTPSQEEFGYDSKEARLERWGQPCHPWAIVQGDFLWHVGCLGDDRKRFSAG</sequence>
<evidence type="ECO:0000256" key="1">
    <source>
        <dbReference type="SAM" id="MobiDB-lite"/>
    </source>
</evidence>
<proteinExistence type="predicted"/>
<feature type="region of interest" description="Disordered" evidence="1">
    <location>
        <begin position="1"/>
        <end position="42"/>
    </location>
</feature>
<organism evidence="2 3">
    <name type="scientific">Vespula vulgaris</name>
    <name type="common">Yellow jacket</name>
    <name type="synonym">Wasp</name>
    <dbReference type="NCBI Taxonomy" id="7454"/>
    <lineage>
        <taxon>Eukaryota</taxon>
        <taxon>Metazoa</taxon>
        <taxon>Ecdysozoa</taxon>
        <taxon>Arthropoda</taxon>
        <taxon>Hexapoda</taxon>
        <taxon>Insecta</taxon>
        <taxon>Pterygota</taxon>
        <taxon>Neoptera</taxon>
        <taxon>Endopterygota</taxon>
        <taxon>Hymenoptera</taxon>
        <taxon>Apocrita</taxon>
        <taxon>Aculeata</taxon>
        <taxon>Vespoidea</taxon>
        <taxon>Vespidae</taxon>
        <taxon>Vespinae</taxon>
        <taxon>Vespula</taxon>
    </lineage>
</organism>
<evidence type="ECO:0000313" key="2">
    <source>
        <dbReference type="EMBL" id="KAF7392976.1"/>
    </source>
</evidence>
<accession>A0A834JR35</accession>
<reference evidence="2" key="1">
    <citation type="journal article" date="2020" name="G3 (Bethesda)">
        <title>High-Quality Assemblies for Three Invasive Social Wasps from the &lt;i&gt;Vespula&lt;/i&gt; Genus.</title>
        <authorList>
            <person name="Harrop T.W.R."/>
            <person name="Guhlin J."/>
            <person name="McLaughlin G.M."/>
            <person name="Permina E."/>
            <person name="Stockwell P."/>
            <person name="Gilligan J."/>
            <person name="Le Lec M.F."/>
            <person name="Gruber M.A.M."/>
            <person name="Quinn O."/>
            <person name="Lovegrove M."/>
            <person name="Duncan E.J."/>
            <person name="Remnant E.J."/>
            <person name="Van Eeckhoven J."/>
            <person name="Graham B."/>
            <person name="Knapp R.A."/>
            <person name="Langford K.W."/>
            <person name="Kronenberg Z."/>
            <person name="Press M.O."/>
            <person name="Eacker S.M."/>
            <person name="Wilson-Rankin E.E."/>
            <person name="Purcell J."/>
            <person name="Lester P.J."/>
            <person name="Dearden P.K."/>
        </authorList>
    </citation>
    <scope>NUCLEOTIDE SEQUENCE</scope>
    <source>
        <strain evidence="2">Marl-1</strain>
    </source>
</reference>
<dbReference type="AlphaFoldDB" id="A0A834JR35"/>
<dbReference type="Proteomes" id="UP000614350">
    <property type="component" value="Unassembled WGS sequence"/>
</dbReference>
<feature type="compositionally biased region" description="Basic and acidic residues" evidence="1">
    <location>
        <begin position="12"/>
        <end position="27"/>
    </location>
</feature>